<evidence type="ECO:0000313" key="2">
    <source>
        <dbReference type="Proteomes" id="UP000029518"/>
    </source>
</evidence>
<keyword evidence="2" id="KW-1185">Reference proteome</keyword>
<organism evidence="1 2">
    <name type="scientific">Paenibacillus borealis</name>
    <dbReference type="NCBI Taxonomy" id="160799"/>
    <lineage>
        <taxon>Bacteria</taxon>
        <taxon>Bacillati</taxon>
        <taxon>Bacillota</taxon>
        <taxon>Bacilli</taxon>
        <taxon>Bacillales</taxon>
        <taxon>Paenibacillaceae</taxon>
        <taxon>Paenibacillus</taxon>
    </lineage>
</organism>
<dbReference type="AlphaFoldDB" id="A0A089LC94"/>
<accession>A0A089LC94</accession>
<gene>
    <name evidence="1" type="ORF">PBOR_07325</name>
</gene>
<dbReference type="KEGG" id="pbd:PBOR_07325"/>
<proteinExistence type="predicted"/>
<dbReference type="HOGENOM" id="CLU_2863536_0_0_9"/>
<evidence type="ECO:0000313" key="1">
    <source>
        <dbReference type="EMBL" id="AIQ56773.1"/>
    </source>
</evidence>
<dbReference type="Proteomes" id="UP000029518">
    <property type="component" value="Chromosome"/>
</dbReference>
<name>A0A089LC94_PAEBO</name>
<reference evidence="1" key="1">
    <citation type="submission" date="2014-08" db="EMBL/GenBank/DDBJ databases">
        <title>Comparative genomics of the Paenibacillus odorifer group.</title>
        <authorList>
            <person name="den Bakker H.C."/>
            <person name="Tsai Y.-C.Y.-C."/>
            <person name="Martin N."/>
            <person name="Korlach J."/>
            <person name="Wiedmann M."/>
        </authorList>
    </citation>
    <scope>NUCLEOTIDE SEQUENCE [LARGE SCALE GENOMIC DNA]</scope>
    <source>
        <strain evidence="1">DSM 13188</strain>
    </source>
</reference>
<protein>
    <submittedName>
        <fullName evidence="1">Uncharacterized protein</fullName>
    </submittedName>
</protein>
<sequence length="64" mass="7077">MFIYIPCFDAFSLQSLRESAQRRQADSRVGLGAEKCNYYTAKTAFKAMNKALQQLHSVLTGGSG</sequence>
<dbReference type="EMBL" id="CP009285">
    <property type="protein sequence ID" value="AIQ56773.1"/>
    <property type="molecule type" value="Genomic_DNA"/>
</dbReference>